<protein>
    <recommendedName>
        <fullName evidence="15">SH3 domain-containing protein</fullName>
    </recommendedName>
</protein>
<keyword evidence="8" id="KW-0965">Cell junction</keyword>
<dbReference type="AlphaFoldDB" id="A0A2J8JF33"/>
<dbReference type="PROSITE" id="PS50002">
    <property type="entry name" value="SH3"/>
    <property type="match status" value="2"/>
</dbReference>
<evidence type="ECO:0000256" key="14">
    <source>
        <dbReference type="SAM" id="MobiDB-lite"/>
    </source>
</evidence>
<dbReference type="PANTHER" id="PTHR14167:SF6">
    <property type="entry name" value="SH3 DOMAIN-CONTAINING KINASE-BINDING PROTEIN 1"/>
    <property type="match status" value="1"/>
</dbReference>
<comment type="subunit">
    <text evidence="12">(Microbial infection) Interacts (via SH3 domains) with Chikungunya virus non-structural protein 3 (via C-terminus); this interaction plays a role in initiation of viral replication.</text>
</comment>
<dbReference type="InterPro" id="IPR035770">
    <property type="entry name" value="CIN85_SH3_1"/>
</dbReference>
<evidence type="ECO:0000256" key="2">
    <source>
        <dbReference type="ARBA" id="ARBA00004282"/>
    </source>
</evidence>
<evidence type="ECO:0000256" key="7">
    <source>
        <dbReference type="ARBA" id="ARBA00022843"/>
    </source>
</evidence>
<feature type="region of interest" description="Disordered" evidence="14">
    <location>
        <begin position="162"/>
        <end position="203"/>
    </location>
</feature>
<dbReference type="Pfam" id="PF14604">
    <property type="entry name" value="SH3_9"/>
    <property type="match status" value="2"/>
</dbReference>
<keyword evidence="6" id="KW-0677">Repeat</keyword>
<dbReference type="SUPFAM" id="SSF50044">
    <property type="entry name" value="SH3-domain"/>
    <property type="match status" value="2"/>
</dbReference>
<dbReference type="InterPro" id="IPR050384">
    <property type="entry name" value="Endophilin_SH3RF"/>
</dbReference>
<evidence type="ECO:0000259" key="15">
    <source>
        <dbReference type="PROSITE" id="PS50002"/>
    </source>
</evidence>
<dbReference type="SMART" id="SM00326">
    <property type="entry name" value="SH3"/>
    <property type="match status" value="2"/>
</dbReference>
<dbReference type="FunFam" id="2.30.30.40:FF:000094">
    <property type="entry name" value="SH3 domain-containing kinase-binding protein 1"/>
    <property type="match status" value="1"/>
</dbReference>
<evidence type="ECO:0000256" key="9">
    <source>
        <dbReference type="ARBA" id="ARBA00023036"/>
    </source>
</evidence>
<feature type="non-terminal residue" evidence="16">
    <location>
        <position position="242"/>
    </location>
</feature>
<evidence type="ECO:0000256" key="8">
    <source>
        <dbReference type="ARBA" id="ARBA00022949"/>
    </source>
</evidence>
<dbReference type="PRINTS" id="PR00452">
    <property type="entry name" value="SH3DOMAIN"/>
</dbReference>
<evidence type="ECO:0000256" key="5">
    <source>
        <dbReference type="ARBA" id="ARBA00022553"/>
    </source>
</evidence>
<feature type="domain" description="SH3" evidence="15">
    <location>
        <begin position="1"/>
        <end position="58"/>
    </location>
</feature>
<keyword evidence="3 13" id="KW-0728">SH3 domain</keyword>
<evidence type="ECO:0000256" key="12">
    <source>
        <dbReference type="ARBA" id="ARBA00065859"/>
    </source>
</evidence>
<gene>
    <name evidence="16" type="ORF">CK820_G0048030</name>
</gene>
<evidence type="ECO:0000313" key="16">
    <source>
        <dbReference type="EMBL" id="PNI21373.1"/>
    </source>
</evidence>
<dbReference type="PRINTS" id="PR00499">
    <property type="entry name" value="P67PHOX"/>
</dbReference>
<dbReference type="EMBL" id="NBAG03000463">
    <property type="protein sequence ID" value="PNI21373.1"/>
    <property type="molecule type" value="Genomic_DNA"/>
</dbReference>
<evidence type="ECO:0000256" key="1">
    <source>
        <dbReference type="ARBA" id="ARBA00004245"/>
    </source>
</evidence>
<name>A0A2J8JF33_PANTR</name>
<proteinExistence type="predicted"/>
<evidence type="ECO:0000256" key="11">
    <source>
        <dbReference type="ARBA" id="ARBA00023212"/>
    </source>
</evidence>
<evidence type="ECO:0000256" key="4">
    <source>
        <dbReference type="ARBA" id="ARBA00022490"/>
    </source>
</evidence>
<dbReference type="GO" id="GO:0017124">
    <property type="term" value="F:SH3 domain binding"/>
    <property type="evidence" value="ECO:0007669"/>
    <property type="project" value="UniProtKB-KW"/>
</dbReference>
<comment type="caution">
    <text evidence="16">The sequence shown here is derived from an EMBL/GenBank/DDBJ whole genome shotgun (WGS) entry which is preliminary data.</text>
</comment>
<dbReference type="FunFam" id="2.30.30.40:FF:000112">
    <property type="entry name" value="SH3 domain-containing kinase-binding protein 1"/>
    <property type="match status" value="1"/>
</dbReference>
<accession>A0A2J8JF33</accession>
<keyword evidence="4" id="KW-0963">Cytoplasm</keyword>
<keyword evidence="11" id="KW-0206">Cytoskeleton</keyword>
<evidence type="ECO:0000313" key="17">
    <source>
        <dbReference type="Proteomes" id="UP000236370"/>
    </source>
</evidence>
<dbReference type="CDD" id="cd12055">
    <property type="entry name" value="SH3_CIN85_2"/>
    <property type="match status" value="1"/>
</dbReference>
<keyword evidence="9" id="KW-0729">SH3-binding</keyword>
<feature type="domain" description="SH3" evidence="15">
    <location>
        <begin position="98"/>
        <end position="157"/>
    </location>
</feature>
<evidence type="ECO:0000256" key="10">
    <source>
        <dbReference type="ARBA" id="ARBA00023054"/>
    </source>
</evidence>
<dbReference type="InterPro" id="IPR036028">
    <property type="entry name" value="SH3-like_dom_sf"/>
</dbReference>
<evidence type="ECO:0000256" key="3">
    <source>
        <dbReference type="ARBA" id="ARBA00022443"/>
    </source>
</evidence>
<dbReference type="Proteomes" id="UP000236370">
    <property type="component" value="Unassembled WGS sequence"/>
</dbReference>
<keyword evidence="10" id="KW-0175">Coiled coil</keyword>
<dbReference type="CDD" id="cd12052">
    <property type="entry name" value="SH3_CIN85_1"/>
    <property type="match status" value="1"/>
</dbReference>
<dbReference type="GO" id="GO:0005856">
    <property type="term" value="C:cytoskeleton"/>
    <property type="evidence" value="ECO:0007669"/>
    <property type="project" value="UniProtKB-SubCell"/>
</dbReference>
<dbReference type="GO" id="GO:0070161">
    <property type="term" value="C:anchoring junction"/>
    <property type="evidence" value="ECO:0007669"/>
    <property type="project" value="UniProtKB-SubCell"/>
</dbReference>
<sequence>MVEAIVEFDYQAQHDDELTISVGEIITNIRKEDGGWWEGQINGRRGLFPDNFVREIKKEMKKDPLTNKAPEKPLHEVPSGNSLLSSETILRTNKRGERRRRRCQVAFSYLPQNDDELELKVGDIIEVVGEVEEGWWEGVLNGKTGMFPSNFIKELSGESDELGISQDEQLSKSSLRETTGSESDGGDSSSTKSEGANGTVATAAIQPKKVKGVGFGDIFKDKPIKLRPRSIEVENDFLPVEK</sequence>
<comment type="subcellular location">
    <subcellularLocation>
        <location evidence="2">Cell junction</location>
    </subcellularLocation>
    <subcellularLocation>
        <location evidence="1">Cytoplasm</location>
        <location evidence="1">Cytoskeleton</location>
    </subcellularLocation>
</comment>
<dbReference type="InterPro" id="IPR035771">
    <property type="entry name" value="CIN85_SH3_2"/>
</dbReference>
<dbReference type="PANTHER" id="PTHR14167">
    <property type="entry name" value="SH3 DOMAIN-CONTAINING"/>
    <property type="match status" value="1"/>
</dbReference>
<reference evidence="16 17" key="1">
    <citation type="submission" date="2017-12" db="EMBL/GenBank/DDBJ databases">
        <title>High-resolution comparative analysis of great ape genomes.</title>
        <authorList>
            <person name="Pollen A."/>
            <person name="Hastie A."/>
            <person name="Hormozdiari F."/>
            <person name="Dougherty M."/>
            <person name="Liu R."/>
            <person name="Chaisson M."/>
            <person name="Hoppe E."/>
            <person name="Hill C."/>
            <person name="Pang A."/>
            <person name="Hillier L."/>
            <person name="Baker C."/>
            <person name="Armstrong J."/>
            <person name="Shendure J."/>
            <person name="Paten B."/>
            <person name="Wilson R."/>
            <person name="Chao H."/>
            <person name="Schneider V."/>
            <person name="Ventura M."/>
            <person name="Kronenberg Z."/>
            <person name="Murali S."/>
            <person name="Gordon D."/>
            <person name="Cantsilieris S."/>
            <person name="Munson K."/>
            <person name="Nelson B."/>
            <person name="Raja A."/>
            <person name="Underwood J."/>
            <person name="Diekhans M."/>
            <person name="Fiddes I."/>
            <person name="Haussler D."/>
            <person name="Eichler E."/>
        </authorList>
    </citation>
    <scope>NUCLEOTIDE SEQUENCE [LARGE SCALE GENOMIC DNA]</scope>
    <source>
        <strain evidence="16">Yerkes chimp pedigree #C0471</strain>
    </source>
</reference>
<evidence type="ECO:0000256" key="13">
    <source>
        <dbReference type="PROSITE-ProRule" id="PRU00192"/>
    </source>
</evidence>
<organism evidence="16 17">
    <name type="scientific">Pan troglodytes</name>
    <name type="common">Chimpanzee</name>
    <dbReference type="NCBI Taxonomy" id="9598"/>
    <lineage>
        <taxon>Eukaryota</taxon>
        <taxon>Metazoa</taxon>
        <taxon>Chordata</taxon>
        <taxon>Craniata</taxon>
        <taxon>Vertebrata</taxon>
        <taxon>Euteleostomi</taxon>
        <taxon>Mammalia</taxon>
        <taxon>Eutheria</taxon>
        <taxon>Euarchontoglires</taxon>
        <taxon>Primates</taxon>
        <taxon>Haplorrhini</taxon>
        <taxon>Catarrhini</taxon>
        <taxon>Hominidae</taxon>
        <taxon>Pan</taxon>
    </lineage>
</organism>
<evidence type="ECO:0000256" key="6">
    <source>
        <dbReference type="ARBA" id="ARBA00022737"/>
    </source>
</evidence>
<dbReference type="InterPro" id="IPR001452">
    <property type="entry name" value="SH3_domain"/>
</dbReference>
<keyword evidence="5" id="KW-0597">Phosphoprotein</keyword>
<dbReference type="Gene3D" id="2.30.30.40">
    <property type="entry name" value="SH3 Domains"/>
    <property type="match status" value="2"/>
</dbReference>
<keyword evidence="7" id="KW-0832">Ubl conjugation</keyword>
<feature type="compositionally biased region" description="Low complexity" evidence="14">
    <location>
        <begin position="177"/>
        <end position="195"/>
    </location>
</feature>